<gene>
    <name evidence="2" type="ORF">RM446_24200</name>
</gene>
<dbReference type="InterPro" id="IPR039422">
    <property type="entry name" value="MarR/SlyA-like"/>
</dbReference>
<dbReference type="InterPro" id="IPR036390">
    <property type="entry name" value="WH_DNA-bd_sf"/>
</dbReference>
<dbReference type="InterPro" id="IPR000835">
    <property type="entry name" value="HTH_MarR-typ"/>
</dbReference>
<dbReference type="EMBL" id="JAVREK010000041">
    <property type="protein sequence ID" value="MDT0305239.1"/>
    <property type="molecule type" value="Genomic_DNA"/>
</dbReference>
<comment type="caution">
    <text evidence="2">The sequence shown here is derived from an EMBL/GenBank/DDBJ whole genome shotgun (WGS) entry which is preliminary data.</text>
</comment>
<name>A0ABU2L109_9ACTN</name>
<proteinExistence type="predicted"/>
<dbReference type="RefSeq" id="WP_311547754.1">
    <property type="nucleotide sequence ID" value="NZ_JAVREK010000041.1"/>
</dbReference>
<dbReference type="PANTHER" id="PTHR33164:SF99">
    <property type="entry name" value="MARR FAMILY REGULATORY PROTEIN"/>
    <property type="match status" value="1"/>
</dbReference>
<feature type="domain" description="HTH marR-type" evidence="1">
    <location>
        <begin position="6"/>
        <end position="142"/>
    </location>
</feature>
<dbReference type="SMART" id="SM00347">
    <property type="entry name" value="HTH_MARR"/>
    <property type="match status" value="1"/>
</dbReference>
<dbReference type="Proteomes" id="UP001183226">
    <property type="component" value="Unassembled WGS sequence"/>
</dbReference>
<dbReference type="PROSITE" id="PS50995">
    <property type="entry name" value="HTH_MARR_2"/>
    <property type="match status" value="1"/>
</dbReference>
<reference evidence="3" key="1">
    <citation type="submission" date="2023-07" db="EMBL/GenBank/DDBJ databases">
        <title>30 novel species of actinomycetes from the DSMZ collection.</title>
        <authorList>
            <person name="Nouioui I."/>
        </authorList>
    </citation>
    <scope>NUCLEOTIDE SEQUENCE [LARGE SCALE GENOMIC DNA]</scope>
    <source>
        <strain evidence="3">DSM 45055</strain>
    </source>
</reference>
<organism evidence="2 3">
    <name type="scientific">Streptomonospora wellingtoniae</name>
    <dbReference type="NCBI Taxonomy" id="3075544"/>
    <lineage>
        <taxon>Bacteria</taxon>
        <taxon>Bacillati</taxon>
        <taxon>Actinomycetota</taxon>
        <taxon>Actinomycetes</taxon>
        <taxon>Streptosporangiales</taxon>
        <taxon>Nocardiopsidaceae</taxon>
        <taxon>Streptomonospora</taxon>
    </lineage>
</organism>
<dbReference type="PRINTS" id="PR00598">
    <property type="entry name" value="HTHMARR"/>
</dbReference>
<protein>
    <submittedName>
        <fullName evidence="2">MarR family transcriptional regulator</fullName>
    </submittedName>
</protein>
<evidence type="ECO:0000259" key="1">
    <source>
        <dbReference type="PROSITE" id="PS50995"/>
    </source>
</evidence>
<dbReference type="SUPFAM" id="SSF46785">
    <property type="entry name" value="Winged helix' DNA-binding domain"/>
    <property type="match status" value="1"/>
</dbReference>
<sequence length="144" mass="16050">MASGFPPSLLNRFSFLLGKLYFQALDAEADELSSLNVNVKQQAALTVLSEEGPMTQQELGHRLGIDRTTIVNVVDGLDDRGLVERRRSPTDRRAYLLTLTPPGRDTRKQGRRRVAAAEERLLDELDEPDRALLRRLLVRALGGG</sequence>
<dbReference type="Gene3D" id="1.10.10.10">
    <property type="entry name" value="Winged helix-like DNA-binding domain superfamily/Winged helix DNA-binding domain"/>
    <property type="match status" value="1"/>
</dbReference>
<keyword evidence="3" id="KW-1185">Reference proteome</keyword>
<dbReference type="PANTHER" id="PTHR33164">
    <property type="entry name" value="TRANSCRIPTIONAL REGULATOR, MARR FAMILY"/>
    <property type="match status" value="1"/>
</dbReference>
<dbReference type="InterPro" id="IPR036388">
    <property type="entry name" value="WH-like_DNA-bd_sf"/>
</dbReference>
<accession>A0ABU2L109</accession>
<evidence type="ECO:0000313" key="3">
    <source>
        <dbReference type="Proteomes" id="UP001183226"/>
    </source>
</evidence>
<dbReference type="Pfam" id="PF01047">
    <property type="entry name" value="MarR"/>
    <property type="match status" value="1"/>
</dbReference>
<evidence type="ECO:0000313" key="2">
    <source>
        <dbReference type="EMBL" id="MDT0305239.1"/>
    </source>
</evidence>